<comment type="caution">
    <text evidence="2">The sequence shown here is derived from an EMBL/GenBank/DDBJ whole genome shotgun (WGS) entry which is preliminary data.</text>
</comment>
<proteinExistence type="predicted"/>
<name>A0A1F6ENE0_9BACT</name>
<evidence type="ECO:0000256" key="1">
    <source>
        <dbReference type="SAM" id="Phobius"/>
    </source>
</evidence>
<reference evidence="2 3" key="1">
    <citation type="journal article" date="2016" name="Nat. Commun.">
        <title>Thousands of microbial genomes shed light on interconnected biogeochemical processes in an aquifer system.</title>
        <authorList>
            <person name="Anantharaman K."/>
            <person name="Brown C.T."/>
            <person name="Hug L.A."/>
            <person name="Sharon I."/>
            <person name="Castelle C.J."/>
            <person name="Probst A.J."/>
            <person name="Thomas B.C."/>
            <person name="Singh A."/>
            <person name="Wilkins M.J."/>
            <person name="Karaoz U."/>
            <person name="Brodie E.L."/>
            <person name="Williams K.H."/>
            <person name="Hubbard S.S."/>
            <person name="Banfield J.F."/>
        </authorList>
    </citation>
    <scope>NUCLEOTIDE SEQUENCE [LARGE SCALE GENOMIC DNA]</scope>
</reference>
<dbReference type="Proteomes" id="UP000178587">
    <property type="component" value="Unassembled WGS sequence"/>
</dbReference>
<evidence type="ECO:0000313" key="2">
    <source>
        <dbReference type="EMBL" id="OGG75159.1"/>
    </source>
</evidence>
<sequence>MEEREDKEVYRLVRDNNRLLRSMRRNAVIWGIIKILLYLGVLVVLPLWLYATYLAPIAENALGVLGQVQGVGAEAQNQLNAFQEILQKLNPAQYIGR</sequence>
<dbReference type="EMBL" id="MFLU01000007">
    <property type="protein sequence ID" value="OGG75159.1"/>
    <property type="molecule type" value="Genomic_DNA"/>
</dbReference>
<dbReference type="AlphaFoldDB" id="A0A1F6ENE0"/>
<feature type="transmembrane region" description="Helical" evidence="1">
    <location>
        <begin position="27"/>
        <end position="51"/>
    </location>
</feature>
<accession>A0A1F6ENE0</accession>
<organism evidence="2 3">
    <name type="scientific">Candidatus Kaiserbacteria bacterium RIFCSPLOWO2_01_FULL_50_24</name>
    <dbReference type="NCBI Taxonomy" id="1798507"/>
    <lineage>
        <taxon>Bacteria</taxon>
        <taxon>Candidatus Kaiseribacteriota</taxon>
    </lineage>
</organism>
<evidence type="ECO:0000313" key="3">
    <source>
        <dbReference type="Proteomes" id="UP000178587"/>
    </source>
</evidence>
<keyword evidence="1" id="KW-1133">Transmembrane helix</keyword>
<keyword evidence="1" id="KW-0812">Transmembrane</keyword>
<dbReference type="STRING" id="1798507.A3A34_02285"/>
<protein>
    <submittedName>
        <fullName evidence="2">Uncharacterized protein</fullName>
    </submittedName>
</protein>
<keyword evidence="1" id="KW-0472">Membrane</keyword>
<gene>
    <name evidence="2" type="ORF">A3A34_02285</name>
</gene>